<reference evidence="1 2" key="1">
    <citation type="submission" date="2019-07" db="EMBL/GenBank/DDBJ databases">
        <title>Rapid identification of Enteric Bacteria from Whole Genome Sequences (WGS) using Average Nucleotide Identity (ANI).</title>
        <authorList>
            <person name="Lane C."/>
        </authorList>
    </citation>
    <scope>NUCLEOTIDE SEQUENCE [LARGE SCALE GENOMIC DNA]</scope>
    <source>
        <strain evidence="1 2">2016D-0250</strain>
    </source>
</reference>
<evidence type="ECO:0000313" key="2">
    <source>
        <dbReference type="Proteomes" id="UP000321310"/>
    </source>
</evidence>
<dbReference type="PANTHER" id="PTHR39337:SF1">
    <property type="entry name" value="BLR5642 PROTEIN"/>
    <property type="match status" value="1"/>
</dbReference>
<sequence length="143" mass="16852">MNIFTIGFSGKTAEIFFQILVKNNIAKLIDVRLNNKSQLAGFTNIKHLPYLLKIHNIKYEHMLDLAPSAELLDLYKKNKITWSDYEKKYIQILQDRKILKNLDIKIFDNCVLLCSEPTSDKCHRRVLAEYLQNNFKNIKIEHL</sequence>
<dbReference type="Pfam" id="PF04343">
    <property type="entry name" value="DUF488"/>
    <property type="match status" value="1"/>
</dbReference>
<accession>A0A5C7E123</accession>
<dbReference type="Proteomes" id="UP000321310">
    <property type="component" value="Unassembled WGS sequence"/>
</dbReference>
<name>A0A5C7E123_9BACT</name>
<organism evidence="1 2">
    <name type="scientific">Campylobacter peloridis</name>
    <dbReference type="NCBI Taxonomy" id="488546"/>
    <lineage>
        <taxon>Bacteria</taxon>
        <taxon>Pseudomonadati</taxon>
        <taxon>Campylobacterota</taxon>
        <taxon>Epsilonproteobacteria</taxon>
        <taxon>Campylobacterales</taxon>
        <taxon>Campylobacteraceae</taxon>
        <taxon>Campylobacter</taxon>
    </lineage>
</organism>
<dbReference type="EMBL" id="VOWB01000028">
    <property type="protein sequence ID" value="TXE83245.1"/>
    <property type="molecule type" value="Genomic_DNA"/>
</dbReference>
<dbReference type="RefSeq" id="WP_147575339.1">
    <property type="nucleotide sequence ID" value="NZ_VOWB01000028.1"/>
</dbReference>
<dbReference type="PANTHER" id="PTHR39337">
    <property type="entry name" value="BLR5642 PROTEIN"/>
    <property type="match status" value="1"/>
</dbReference>
<dbReference type="InterPro" id="IPR007438">
    <property type="entry name" value="DUF488"/>
</dbReference>
<protein>
    <submittedName>
        <fullName evidence="1">DUF488 domain-containing protein</fullName>
    </submittedName>
</protein>
<comment type="caution">
    <text evidence="1">The sequence shown here is derived from an EMBL/GenBank/DDBJ whole genome shotgun (WGS) entry which is preliminary data.</text>
</comment>
<dbReference type="AlphaFoldDB" id="A0A5C7E123"/>
<evidence type="ECO:0000313" key="1">
    <source>
        <dbReference type="EMBL" id="TXE83245.1"/>
    </source>
</evidence>
<gene>
    <name evidence="1" type="ORF">FPD46_03390</name>
</gene>
<proteinExistence type="predicted"/>